<dbReference type="InterPro" id="IPR036390">
    <property type="entry name" value="WH_DNA-bd_sf"/>
</dbReference>
<dbReference type="Proteomes" id="UP000248395">
    <property type="component" value="Unassembled WGS sequence"/>
</dbReference>
<comment type="caution">
    <text evidence="6">The sequence shown here is derived from an EMBL/GenBank/DDBJ whole genome shotgun (WGS) entry which is preliminary data.</text>
</comment>
<accession>A0A318JLS2</accession>
<dbReference type="InterPro" id="IPR058163">
    <property type="entry name" value="LysR-type_TF_proteobact-type"/>
</dbReference>
<evidence type="ECO:0000256" key="4">
    <source>
        <dbReference type="ARBA" id="ARBA00023163"/>
    </source>
</evidence>
<dbReference type="Gene3D" id="3.40.190.290">
    <property type="match status" value="1"/>
</dbReference>
<organism evidence="6 7">
    <name type="scientific">Aquitalea magnusonii</name>
    <dbReference type="NCBI Taxonomy" id="332411"/>
    <lineage>
        <taxon>Bacteria</taxon>
        <taxon>Pseudomonadati</taxon>
        <taxon>Pseudomonadota</taxon>
        <taxon>Betaproteobacteria</taxon>
        <taxon>Neisseriales</taxon>
        <taxon>Chromobacteriaceae</taxon>
        <taxon>Aquitalea</taxon>
    </lineage>
</organism>
<evidence type="ECO:0000256" key="1">
    <source>
        <dbReference type="ARBA" id="ARBA00009437"/>
    </source>
</evidence>
<name>A0A318JLS2_9NEIS</name>
<dbReference type="InterPro" id="IPR036388">
    <property type="entry name" value="WH-like_DNA-bd_sf"/>
</dbReference>
<dbReference type="EMBL" id="QJKC01000007">
    <property type="protein sequence ID" value="PXX48264.1"/>
    <property type="molecule type" value="Genomic_DNA"/>
</dbReference>
<keyword evidence="4" id="KW-0804">Transcription</keyword>
<dbReference type="InterPro" id="IPR000847">
    <property type="entry name" value="LysR_HTH_N"/>
</dbReference>
<sequence length="301" mass="33216">MEMLRRMAVFATVVEQGSMIAASRQLGMTPSAVSQHISKLEAEHGVSLLHRTTRSLTLTEAGSLFYQGCADMLAAAQLAEQRLSELRDAPVGELRLAAPTGFAGPMLSEALAPLLAAHPRLSLKLFFHDEMIDLVQHRIDLALRAGDLKDSSLVARHLADWDSVLCAAPAYLARHAPITQPQQLTEHQWVMLDHQRSQSWLSMENAQGVVVRPEVGVRVSSNNILAARQFVLAGMGLSIQPEPEIRQELADGRLLRILPEWRLPALGIYAVTPRRDAQPAKVRYAIDALRQRMQQRSPVAA</sequence>
<dbReference type="AlphaFoldDB" id="A0A318JLS2"/>
<proteinExistence type="inferred from homology"/>
<dbReference type="InterPro" id="IPR005119">
    <property type="entry name" value="LysR_subst-bd"/>
</dbReference>
<dbReference type="CDD" id="cd08422">
    <property type="entry name" value="PBP2_CrgA_like"/>
    <property type="match status" value="1"/>
</dbReference>
<dbReference type="SUPFAM" id="SSF53850">
    <property type="entry name" value="Periplasmic binding protein-like II"/>
    <property type="match status" value="1"/>
</dbReference>
<dbReference type="OrthoDB" id="8678019at2"/>
<dbReference type="Pfam" id="PF03466">
    <property type="entry name" value="LysR_substrate"/>
    <property type="match status" value="1"/>
</dbReference>
<dbReference type="FunFam" id="1.10.10.10:FF:000001">
    <property type="entry name" value="LysR family transcriptional regulator"/>
    <property type="match status" value="1"/>
</dbReference>
<keyword evidence="2" id="KW-0805">Transcription regulation</keyword>
<dbReference type="GO" id="GO:0003700">
    <property type="term" value="F:DNA-binding transcription factor activity"/>
    <property type="evidence" value="ECO:0007669"/>
    <property type="project" value="InterPro"/>
</dbReference>
<feature type="domain" description="HTH lysR-type" evidence="5">
    <location>
        <begin position="1"/>
        <end position="59"/>
    </location>
</feature>
<keyword evidence="7" id="KW-1185">Reference proteome</keyword>
<protein>
    <submittedName>
        <fullName evidence="6">LysR family transcriptional regulator</fullName>
    </submittedName>
</protein>
<dbReference type="PANTHER" id="PTHR30537">
    <property type="entry name" value="HTH-TYPE TRANSCRIPTIONAL REGULATOR"/>
    <property type="match status" value="1"/>
</dbReference>
<dbReference type="Gene3D" id="1.10.10.10">
    <property type="entry name" value="Winged helix-like DNA-binding domain superfamily/Winged helix DNA-binding domain"/>
    <property type="match status" value="1"/>
</dbReference>
<evidence type="ECO:0000313" key="7">
    <source>
        <dbReference type="Proteomes" id="UP000248395"/>
    </source>
</evidence>
<evidence type="ECO:0000256" key="2">
    <source>
        <dbReference type="ARBA" id="ARBA00023015"/>
    </source>
</evidence>
<comment type="similarity">
    <text evidence="1">Belongs to the LysR transcriptional regulatory family.</text>
</comment>
<dbReference type="PROSITE" id="PS50931">
    <property type="entry name" value="HTH_LYSR"/>
    <property type="match status" value="1"/>
</dbReference>
<dbReference type="GO" id="GO:0043565">
    <property type="term" value="F:sequence-specific DNA binding"/>
    <property type="evidence" value="ECO:0007669"/>
    <property type="project" value="TreeGrafter"/>
</dbReference>
<dbReference type="PANTHER" id="PTHR30537:SF30">
    <property type="entry name" value="TRANSCRIPTIONAL REGULATOR-RELATED"/>
    <property type="match status" value="1"/>
</dbReference>
<dbReference type="Pfam" id="PF00126">
    <property type="entry name" value="HTH_1"/>
    <property type="match status" value="1"/>
</dbReference>
<evidence type="ECO:0000259" key="5">
    <source>
        <dbReference type="PROSITE" id="PS50931"/>
    </source>
</evidence>
<evidence type="ECO:0000313" key="6">
    <source>
        <dbReference type="EMBL" id="PXX48264.1"/>
    </source>
</evidence>
<reference evidence="6 7" key="1">
    <citation type="submission" date="2018-05" db="EMBL/GenBank/DDBJ databases">
        <title>Genomic Encyclopedia of Type Strains, Phase IV (KMG-IV): sequencing the most valuable type-strain genomes for metagenomic binning, comparative biology and taxonomic classification.</title>
        <authorList>
            <person name="Goeker M."/>
        </authorList>
    </citation>
    <scope>NUCLEOTIDE SEQUENCE [LARGE SCALE GENOMIC DNA]</scope>
    <source>
        <strain evidence="6 7">DSM 25134</strain>
    </source>
</reference>
<gene>
    <name evidence="6" type="ORF">DFR38_10748</name>
</gene>
<evidence type="ECO:0000256" key="3">
    <source>
        <dbReference type="ARBA" id="ARBA00023125"/>
    </source>
</evidence>
<dbReference type="GO" id="GO:0006351">
    <property type="term" value="P:DNA-templated transcription"/>
    <property type="evidence" value="ECO:0007669"/>
    <property type="project" value="TreeGrafter"/>
</dbReference>
<keyword evidence="3" id="KW-0238">DNA-binding</keyword>
<dbReference type="SUPFAM" id="SSF46785">
    <property type="entry name" value="Winged helix' DNA-binding domain"/>
    <property type="match status" value="1"/>
</dbReference>